<reference evidence="4 5" key="1">
    <citation type="journal article" date="2014" name="Genome Announc.">
        <title>Draft genome sequences of six enterohepatic helicobacter species isolated from humans and one from rhesus macaques.</title>
        <authorList>
            <person name="Shen Z."/>
            <person name="Sheh A."/>
            <person name="Young S.K."/>
            <person name="Abouelliel A."/>
            <person name="Ward D.V."/>
            <person name="Earl A.M."/>
            <person name="Fox J.G."/>
        </authorList>
    </citation>
    <scope>NUCLEOTIDE SEQUENCE [LARGE SCALE GENOMIC DNA]</scope>
    <source>
        <strain evidence="4 5">MIT 99-5501</strain>
    </source>
</reference>
<dbReference type="PATRIC" id="fig|1357400.3.peg.2178"/>
<evidence type="ECO:0000313" key="5">
    <source>
        <dbReference type="Proteomes" id="UP000018731"/>
    </source>
</evidence>
<keyword evidence="5" id="KW-1185">Reference proteome</keyword>
<dbReference type="Proteomes" id="UP000018731">
    <property type="component" value="Unassembled WGS sequence"/>
</dbReference>
<dbReference type="HOGENOM" id="CLU_088193_1_0_7"/>
<dbReference type="OrthoDB" id="5334020at2"/>
<feature type="compositionally biased region" description="Basic and acidic residues" evidence="2">
    <location>
        <begin position="223"/>
        <end position="232"/>
    </location>
</feature>
<feature type="compositionally biased region" description="Polar residues" evidence="2">
    <location>
        <begin position="233"/>
        <end position="269"/>
    </location>
</feature>
<dbReference type="eggNOG" id="COG4649">
    <property type="taxonomic scope" value="Bacteria"/>
</dbReference>
<comment type="caution">
    <text evidence="4">The sequence shown here is derived from an EMBL/GenBank/DDBJ whole genome shotgun (WGS) entry which is preliminary data.</text>
</comment>
<dbReference type="AlphaFoldDB" id="V8C6X1"/>
<evidence type="ECO:0000256" key="2">
    <source>
        <dbReference type="SAM" id="MobiDB-lite"/>
    </source>
</evidence>
<feature type="region of interest" description="Disordered" evidence="2">
    <location>
        <begin position="215"/>
        <end position="275"/>
    </location>
</feature>
<sequence length="275" mass="30978">MSKLSKDLETIKSEFQNDEKLLENAFKLERLFKKYKFVLLGIVAVVVLWIAIVVASDYVEEKNAKEISQIYNELLVSPQNTVLRENLKNKAPKLYDAFIYANLSSQKEARIAELEELSQSKNELIAQIASYELASLKEDLQALSTIAKNPKKQNDSLKDFAKIQEAYLLLKNNDIDKAREVLNGVSSESSLDSIARQMEHYGIDKLPLESTKLESIKLQTPKESTKSSEENAQKPSTQQKSNTNESSAKSIDLQDSSSKIEPKPSSQTDTEAKEK</sequence>
<organism evidence="4 5">
    <name type="scientific">Helicobacter macacae MIT 99-5501</name>
    <dbReference type="NCBI Taxonomy" id="1357400"/>
    <lineage>
        <taxon>Bacteria</taxon>
        <taxon>Pseudomonadati</taxon>
        <taxon>Campylobacterota</taxon>
        <taxon>Epsilonproteobacteria</taxon>
        <taxon>Campylobacterales</taxon>
        <taxon>Helicobacteraceae</taxon>
        <taxon>Helicobacter</taxon>
    </lineage>
</organism>
<proteinExistence type="predicted"/>
<protein>
    <recommendedName>
        <fullName evidence="6">Tetratricopeptide repeat-like domain-containing protein</fullName>
    </recommendedName>
</protein>
<feature type="transmembrane region" description="Helical" evidence="3">
    <location>
        <begin position="37"/>
        <end position="59"/>
    </location>
</feature>
<keyword evidence="3" id="KW-0472">Membrane</keyword>
<name>V8C6X1_9HELI</name>
<gene>
    <name evidence="4" type="ORF">HMPREF2086_01621</name>
</gene>
<evidence type="ECO:0008006" key="6">
    <source>
        <dbReference type="Google" id="ProtNLM"/>
    </source>
</evidence>
<keyword evidence="3" id="KW-1133">Transmembrane helix</keyword>
<dbReference type="STRING" id="1357400.HMPREF2086_01621"/>
<keyword evidence="1" id="KW-0175">Coiled coil</keyword>
<dbReference type="RefSeq" id="WP_023928363.1">
    <property type="nucleotide sequence ID" value="NZ_KI669455.1"/>
</dbReference>
<evidence type="ECO:0000313" key="4">
    <source>
        <dbReference type="EMBL" id="ETD22822.1"/>
    </source>
</evidence>
<dbReference type="EMBL" id="AZJI01000007">
    <property type="protein sequence ID" value="ETD22822.1"/>
    <property type="molecule type" value="Genomic_DNA"/>
</dbReference>
<keyword evidence="3" id="KW-0812">Transmembrane</keyword>
<feature type="coiled-coil region" evidence="1">
    <location>
        <begin position="107"/>
        <end position="134"/>
    </location>
</feature>
<evidence type="ECO:0000256" key="1">
    <source>
        <dbReference type="SAM" id="Coils"/>
    </source>
</evidence>
<accession>V8C6X1</accession>
<evidence type="ECO:0000256" key="3">
    <source>
        <dbReference type="SAM" id="Phobius"/>
    </source>
</evidence>